<dbReference type="Pfam" id="PF01165">
    <property type="entry name" value="Ribosomal_S21"/>
    <property type="match status" value="1"/>
</dbReference>
<reference evidence="5" key="1">
    <citation type="submission" date="2020-01" db="EMBL/GenBank/DDBJ databases">
        <title>Genome sequence of Kobresia littledalei, the first chromosome-level genome in the family Cyperaceae.</title>
        <authorList>
            <person name="Qu G."/>
        </authorList>
    </citation>
    <scope>NUCLEOTIDE SEQUENCE</scope>
    <source>
        <strain evidence="5">C.B.Clarke</strain>
        <tissue evidence="5">Leaf</tissue>
    </source>
</reference>
<dbReference type="GO" id="GO:0006412">
    <property type="term" value="P:translation"/>
    <property type="evidence" value="ECO:0007669"/>
    <property type="project" value="InterPro"/>
</dbReference>
<feature type="coiled-coil region" evidence="4">
    <location>
        <begin position="32"/>
        <end position="88"/>
    </location>
</feature>
<dbReference type="GO" id="GO:0003735">
    <property type="term" value="F:structural constituent of ribosome"/>
    <property type="evidence" value="ECO:0007669"/>
    <property type="project" value="InterPro"/>
</dbReference>
<keyword evidence="3" id="KW-0687">Ribonucleoprotein</keyword>
<dbReference type="NCBIfam" id="TIGR00030">
    <property type="entry name" value="S21p"/>
    <property type="match status" value="1"/>
</dbReference>
<keyword evidence="4" id="KW-0175">Coiled coil</keyword>
<dbReference type="AlphaFoldDB" id="A0A833R805"/>
<proteinExistence type="inferred from homology"/>
<dbReference type="Proteomes" id="UP000623129">
    <property type="component" value="Unassembled WGS sequence"/>
</dbReference>
<name>A0A833R805_9POAL</name>
<evidence type="ECO:0000256" key="2">
    <source>
        <dbReference type="ARBA" id="ARBA00022980"/>
    </source>
</evidence>
<dbReference type="Gene3D" id="1.20.5.1150">
    <property type="entry name" value="Ribosomal protein S8"/>
    <property type="match status" value="1"/>
</dbReference>
<dbReference type="HAMAP" id="MF_00358">
    <property type="entry name" value="Ribosomal_bS21"/>
    <property type="match status" value="1"/>
</dbReference>
<evidence type="ECO:0000256" key="3">
    <source>
        <dbReference type="ARBA" id="ARBA00023274"/>
    </source>
</evidence>
<evidence type="ECO:0000256" key="1">
    <source>
        <dbReference type="ARBA" id="ARBA00006640"/>
    </source>
</evidence>
<accession>A0A833R805</accession>
<evidence type="ECO:0000313" key="6">
    <source>
        <dbReference type="Proteomes" id="UP000623129"/>
    </source>
</evidence>
<keyword evidence="2" id="KW-0689">Ribosomal protein</keyword>
<dbReference type="InterPro" id="IPR001911">
    <property type="entry name" value="Ribosomal_bS21"/>
</dbReference>
<evidence type="ECO:0000313" key="5">
    <source>
        <dbReference type="EMBL" id="KAF3336362.1"/>
    </source>
</evidence>
<organism evidence="5 6">
    <name type="scientific">Carex littledalei</name>
    <dbReference type="NCBI Taxonomy" id="544730"/>
    <lineage>
        <taxon>Eukaryota</taxon>
        <taxon>Viridiplantae</taxon>
        <taxon>Streptophyta</taxon>
        <taxon>Embryophyta</taxon>
        <taxon>Tracheophyta</taxon>
        <taxon>Spermatophyta</taxon>
        <taxon>Magnoliopsida</taxon>
        <taxon>Liliopsida</taxon>
        <taxon>Poales</taxon>
        <taxon>Cyperaceae</taxon>
        <taxon>Cyperoideae</taxon>
        <taxon>Cariceae</taxon>
        <taxon>Carex</taxon>
        <taxon>Carex subgen. Euthyceras</taxon>
    </lineage>
</organism>
<dbReference type="GO" id="GO:0005840">
    <property type="term" value="C:ribosome"/>
    <property type="evidence" value="ECO:0007669"/>
    <property type="project" value="UniProtKB-KW"/>
</dbReference>
<comment type="caution">
    <text evidence="5">The sequence shown here is derived from an EMBL/GenBank/DDBJ whole genome shotgun (WGS) entry which is preliminary data.</text>
</comment>
<keyword evidence="6" id="KW-1185">Reference proteome</keyword>
<dbReference type="PANTHER" id="PTHR21109:SF0">
    <property type="entry name" value="SMALL RIBOSOMAL SUBUNIT PROTEIN BS21M"/>
    <property type="match status" value="1"/>
</dbReference>
<dbReference type="InterPro" id="IPR038380">
    <property type="entry name" value="Ribosomal_bS21_sf"/>
</dbReference>
<evidence type="ECO:0000256" key="4">
    <source>
        <dbReference type="SAM" id="Coils"/>
    </source>
</evidence>
<comment type="similarity">
    <text evidence="1">Belongs to the bacterial ribosomal protein bS21 family.</text>
</comment>
<dbReference type="GO" id="GO:1990904">
    <property type="term" value="C:ribonucleoprotein complex"/>
    <property type="evidence" value="ECO:0007669"/>
    <property type="project" value="UniProtKB-KW"/>
</dbReference>
<evidence type="ECO:0008006" key="7">
    <source>
        <dbReference type="Google" id="ProtNLM"/>
    </source>
</evidence>
<dbReference type="EMBL" id="SWLB01000007">
    <property type="protein sequence ID" value="KAF3336362.1"/>
    <property type="molecule type" value="Genomic_DNA"/>
</dbReference>
<protein>
    <recommendedName>
        <fullName evidence="7">Ribosomal protein S21</fullName>
    </recommendedName>
</protein>
<sequence>MPGTSKQSSLELKLERRERNIILCAKKRNFNVEVVVDEEDDMEERLDRFNRQIVRMGLFREWRRRRFYENAREKLKRKRREAALLRRRIRHVSTFNFSF</sequence>
<gene>
    <name evidence="5" type="ORF">FCM35_KLT18948</name>
</gene>
<dbReference type="PANTHER" id="PTHR21109">
    <property type="entry name" value="MITOCHONDRIAL 28S RIBOSOMAL PROTEIN S21"/>
    <property type="match status" value="1"/>
</dbReference>